<sequence length="50" mass="6017">MIILHHYSLKGEENRTETRPQIYYHKSISTIGLDDLNLLNLYDFDFLIYV</sequence>
<accession>A0A816MS23</accession>
<name>A0A816MS23_BRANA</name>
<dbReference type="Proteomes" id="UP001295469">
    <property type="component" value="Chromosome C07"/>
</dbReference>
<gene>
    <name evidence="1" type="ORF">DARMORV10_C07P43350.1</name>
</gene>
<organism evidence="1">
    <name type="scientific">Brassica napus</name>
    <name type="common">Rape</name>
    <dbReference type="NCBI Taxonomy" id="3708"/>
    <lineage>
        <taxon>Eukaryota</taxon>
        <taxon>Viridiplantae</taxon>
        <taxon>Streptophyta</taxon>
        <taxon>Embryophyta</taxon>
        <taxon>Tracheophyta</taxon>
        <taxon>Spermatophyta</taxon>
        <taxon>Magnoliopsida</taxon>
        <taxon>eudicotyledons</taxon>
        <taxon>Gunneridae</taxon>
        <taxon>Pentapetalae</taxon>
        <taxon>rosids</taxon>
        <taxon>malvids</taxon>
        <taxon>Brassicales</taxon>
        <taxon>Brassicaceae</taxon>
        <taxon>Brassiceae</taxon>
        <taxon>Brassica</taxon>
    </lineage>
</organism>
<dbReference type="EMBL" id="HG994371">
    <property type="protein sequence ID" value="CAF2015977.1"/>
    <property type="molecule type" value="Genomic_DNA"/>
</dbReference>
<proteinExistence type="predicted"/>
<reference evidence="1" key="1">
    <citation type="submission" date="2021-01" db="EMBL/GenBank/DDBJ databases">
        <authorList>
            <consortium name="Genoscope - CEA"/>
            <person name="William W."/>
        </authorList>
    </citation>
    <scope>NUCLEOTIDE SEQUENCE</scope>
</reference>
<protein>
    <submittedName>
        <fullName evidence="1">(rape) hypothetical protein</fullName>
    </submittedName>
</protein>
<dbReference type="AlphaFoldDB" id="A0A816MS23"/>
<evidence type="ECO:0000313" key="1">
    <source>
        <dbReference type="EMBL" id="CAF2015977.1"/>
    </source>
</evidence>